<evidence type="ECO:0000313" key="2">
    <source>
        <dbReference type="EMBL" id="QJA97392.1"/>
    </source>
</evidence>
<dbReference type="AlphaFoldDB" id="A0A6M3LV54"/>
<dbReference type="EMBL" id="MT143490">
    <property type="protein sequence ID" value="QJA97392.1"/>
    <property type="molecule type" value="Genomic_DNA"/>
</dbReference>
<proteinExistence type="predicted"/>
<protein>
    <submittedName>
        <fullName evidence="2">Uncharacterized protein</fullName>
    </submittedName>
</protein>
<dbReference type="EMBL" id="MT142506">
    <property type="protein sequence ID" value="QJA83204.1"/>
    <property type="molecule type" value="Genomic_DNA"/>
</dbReference>
<accession>A0A6M3LV54</accession>
<organism evidence="2">
    <name type="scientific">viral metagenome</name>
    <dbReference type="NCBI Taxonomy" id="1070528"/>
    <lineage>
        <taxon>unclassified sequences</taxon>
        <taxon>metagenomes</taxon>
        <taxon>organismal metagenomes</taxon>
    </lineage>
</organism>
<gene>
    <name evidence="1" type="ORF">MM415A00305_0002</name>
    <name evidence="2" type="ORF">MM415B06283_0002</name>
</gene>
<evidence type="ECO:0000313" key="1">
    <source>
        <dbReference type="EMBL" id="QJA83204.1"/>
    </source>
</evidence>
<sequence length="57" mass="7229">MFWWFSVESELRRKLACWEYKRSLEMAPFDYERKQWQAAILREHERPMLLARLLARR</sequence>
<name>A0A6M3LV54_9ZZZZ</name>
<reference evidence="2" key="1">
    <citation type="submission" date="2020-03" db="EMBL/GenBank/DDBJ databases">
        <title>The deep terrestrial virosphere.</title>
        <authorList>
            <person name="Holmfeldt K."/>
            <person name="Nilsson E."/>
            <person name="Simone D."/>
            <person name="Lopez-Fernandez M."/>
            <person name="Wu X."/>
            <person name="de Brujin I."/>
            <person name="Lundin D."/>
            <person name="Andersson A."/>
            <person name="Bertilsson S."/>
            <person name="Dopson M."/>
        </authorList>
    </citation>
    <scope>NUCLEOTIDE SEQUENCE</scope>
    <source>
        <strain evidence="1">MM415A00305</strain>
        <strain evidence="2">MM415B06283</strain>
    </source>
</reference>